<dbReference type="GO" id="GO:0044208">
    <property type="term" value="P:'de novo' AMP biosynthetic process"/>
    <property type="evidence" value="ECO:0007669"/>
    <property type="project" value="UniProtKB-UniPathway"/>
</dbReference>
<dbReference type="InterPro" id="IPR047136">
    <property type="entry name" value="PurB_bact"/>
</dbReference>
<dbReference type="UniPathway" id="UPA00075">
    <property type="reaction ID" value="UER00336"/>
</dbReference>
<dbReference type="PANTHER" id="PTHR43411:SF1">
    <property type="entry name" value="ADENYLOSUCCINATE LYASE"/>
    <property type="match status" value="1"/>
</dbReference>
<dbReference type="Gene3D" id="1.10.275.10">
    <property type="entry name" value="Fumarase/aspartase (N-terminal domain)"/>
    <property type="match status" value="1"/>
</dbReference>
<dbReference type="InterPro" id="IPR022761">
    <property type="entry name" value="Fumarate_lyase_N"/>
</dbReference>
<dbReference type="UniPathway" id="UPA00074">
    <property type="reaction ID" value="UER00132"/>
</dbReference>
<dbReference type="NCBIfam" id="TIGR00928">
    <property type="entry name" value="purB"/>
    <property type="match status" value="1"/>
</dbReference>
<dbReference type="GO" id="GO:0070626">
    <property type="term" value="F:(S)-2-(5-amino-1-(5-phospho-D-ribosyl)imidazole-4-carboxamido) succinate lyase (fumarate-forming) activity"/>
    <property type="evidence" value="ECO:0007669"/>
    <property type="project" value="RHEA"/>
</dbReference>
<dbReference type="Gene3D" id="1.20.200.10">
    <property type="entry name" value="Fumarase/aspartase (Central domain)"/>
    <property type="match status" value="1"/>
</dbReference>
<dbReference type="InterPro" id="IPR020557">
    <property type="entry name" value="Fumarate_lyase_CS"/>
</dbReference>
<dbReference type="PROSITE" id="PS00163">
    <property type="entry name" value="FUMARATE_LYASES"/>
    <property type="match status" value="1"/>
</dbReference>
<keyword evidence="17" id="KW-1185">Reference proteome</keyword>
<evidence type="ECO:0000256" key="2">
    <source>
        <dbReference type="ARBA" id="ARBA00004734"/>
    </source>
</evidence>
<evidence type="ECO:0000259" key="14">
    <source>
        <dbReference type="Pfam" id="PF00206"/>
    </source>
</evidence>
<dbReference type="InterPro" id="IPR013539">
    <property type="entry name" value="PurB_C"/>
</dbReference>
<protein>
    <recommendedName>
        <fullName evidence="5 12">Adenylosuccinate lyase</fullName>
        <shortName evidence="13">ASL</shortName>
        <ecNumber evidence="4 12">4.3.2.2</ecNumber>
    </recommendedName>
    <alternativeName>
        <fullName evidence="10 13">Adenylosuccinase</fullName>
    </alternativeName>
</protein>
<evidence type="ECO:0000256" key="6">
    <source>
        <dbReference type="ARBA" id="ARBA00022755"/>
    </source>
</evidence>
<evidence type="ECO:0000256" key="4">
    <source>
        <dbReference type="ARBA" id="ARBA00012339"/>
    </source>
</evidence>
<dbReference type="InterPro" id="IPR024083">
    <property type="entry name" value="Fumarase/histidase_N"/>
</dbReference>
<dbReference type="PRINTS" id="PR00149">
    <property type="entry name" value="FUMRATELYASE"/>
</dbReference>
<dbReference type="NCBIfam" id="NF006764">
    <property type="entry name" value="PRK09285.1"/>
    <property type="match status" value="1"/>
</dbReference>
<evidence type="ECO:0000259" key="15">
    <source>
        <dbReference type="Pfam" id="PF08328"/>
    </source>
</evidence>
<evidence type="ECO:0000313" key="17">
    <source>
        <dbReference type="Proteomes" id="UP000184109"/>
    </source>
</evidence>
<proteinExistence type="inferred from homology"/>
<dbReference type="GO" id="GO:0006189">
    <property type="term" value="P:'de novo' IMP biosynthetic process"/>
    <property type="evidence" value="ECO:0007669"/>
    <property type="project" value="UniProtKB-UniPathway"/>
</dbReference>
<keyword evidence="7 13" id="KW-0456">Lyase</keyword>
<dbReference type="InterPro" id="IPR004769">
    <property type="entry name" value="Pur_lyase"/>
</dbReference>
<evidence type="ECO:0000256" key="9">
    <source>
        <dbReference type="ARBA" id="ARBA00025012"/>
    </source>
</evidence>
<dbReference type="STRING" id="1195760.SAMN05444281_2263"/>
<dbReference type="EC" id="4.3.2.2" evidence="4 12"/>
<feature type="domain" description="Adenylosuccinate lyase PurB C-terminal" evidence="15">
    <location>
        <begin position="339"/>
        <end position="454"/>
    </location>
</feature>
<dbReference type="Gene3D" id="1.10.40.30">
    <property type="entry name" value="Fumarase/aspartase (C-terminal domain)"/>
    <property type="match status" value="1"/>
</dbReference>
<evidence type="ECO:0000256" key="11">
    <source>
        <dbReference type="ARBA" id="ARBA00049115"/>
    </source>
</evidence>
<feature type="domain" description="Fumarate lyase N-terminal" evidence="14">
    <location>
        <begin position="23"/>
        <end position="320"/>
    </location>
</feature>
<dbReference type="PANTHER" id="PTHR43411">
    <property type="entry name" value="ADENYLOSUCCINATE LYASE"/>
    <property type="match status" value="1"/>
</dbReference>
<dbReference type="Pfam" id="PF08328">
    <property type="entry name" value="ASL_C"/>
    <property type="match status" value="1"/>
</dbReference>
<comment type="pathway">
    <text evidence="2 13">Purine metabolism; AMP biosynthesis via de novo pathway; AMP from IMP: step 2/2.</text>
</comment>
<dbReference type="InterPro" id="IPR008948">
    <property type="entry name" value="L-Aspartase-like"/>
</dbReference>
<reference evidence="17" key="1">
    <citation type="submission" date="2016-11" db="EMBL/GenBank/DDBJ databases">
        <authorList>
            <person name="Varghese N."/>
            <person name="Submissions S."/>
        </authorList>
    </citation>
    <scope>NUCLEOTIDE SEQUENCE [LARGE SCALE GENOMIC DNA]</scope>
    <source>
        <strain evidence="17">DSM 100572</strain>
    </source>
</reference>
<comment type="similarity">
    <text evidence="3 13">Belongs to the lyase 1 family. Adenylosuccinate lyase subfamily.</text>
</comment>
<evidence type="ECO:0000256" key="12">
    <source>
        <dbReference type="NCBIfam" id="TIGR00928"/>
    </source>
</evidence>
<evidence type="ECO:0000256" key="7">
    <source>
        <dbReference type="ARBA" id="ARBA00023239"/>
    </source>
</evidence>
<evidence type="ECO:0000256" key="1">
    <source>
        <dbReference type="ARBA" id="ARBA00004706"/>
    </source>
</evidence>
<evidence type="ECO:0000256" key="13">
    <source>
        <dbReference type="RuleBase" id="RU361172"/>
    </source>
</evidence>
<keyword evidence="6 13" id="KW-0658">Purine biosynthesis</keyword>
<comment type="pathway">
    <text evidence="1 13">Purine metabolism; IMP biosynthesis via de novo pathway; 5-amino-1-(5-phospho-D-ribosyl)imidazole-4-carboxamide from 5-amino-1-(5-phospho-D-ribosyl)imidazole-4-carboxylate: step 2/2.</text>
</comment>
<comment type="catalytic activity">
    <reaction evidence="11">
        <text>N(6)-(1,2-dicarboxyethyl)-AMP = fumarate + AMP</text>
        <dbReference type="Rhea" id="RHEA:16853"/>
        <dbReference type="ChEBI" id="CHEBI:29806"/>
        <dbReference type="ChEBI" id="CHEBI:57567"/>
        <dbReference type="ChEBI" id="CHEBI:456215"/>
        <dbReference type="EC" id="4.3.2.2"/>
    </reaction>
    <physiologicalReaction direction="left-to-right" evidence="11">
        <dbReference type="Rhea" id="RHEA:16854"/>
    </physiologicalReaction>
</comment>
<evidence type="ECO:0000256" key="10">
    <source>
        <dbReference type="ARBA" id="ARBA00030717"/>
    </source>
</evidence>
<dbReference type="AlphaFoldDB" id="A0A1M5W7D1"/>
<dbReference type="CDD" id="cd01598">
    <property type="entry name" value="PurB"/>
    <property type="match status" value="1"/>
</dbReference>
<name>A0A1M5W7D1_9FLAO</name>
<evidence type="ECO:0000256" key="5">
    <source>
        <dbReference type="ARBA" id="ARBA00017058"/>
    </source>
</evidence>
<dbReference type="EMBL" id="FQXQ01000004">
    <property type="protein sequence ID" value="SHH83094.1"/>
    <property type="molecule type" value="Genomic_DNA"/>
</dbReference>
<accession>A0A1M5W7D1</accession>
<comment type="function">
    <text evidence="9">Catalyzes two reactions in de novo purine nucleotide biosynthesis. Catalyzes the breakdown of 5-aminoimidazole- (N-succinylocarboxamide) ribotide (SAICAR or 2-[5-amino-1-(5-phospho-beta-D-ribosyl)imidazole-4-carboxamido]succinate) to 5-aminoimidazole-4-carboxamide ribotide (AICAR or 5-amino-1-(5-phospho-beta-D-ribosyl)imidazole-4-carboxamide) and fumarate, and of adenylosuccinate (ADS or N(6)-(1,2-dicarboxyethyl)-AMP) to adenosine monophosphate (AMP) and fumarate.</text>
</comment>
<dbReference type="Proteomes" id="UP000184109">
    <property type="component" value="Unassembled WGS sequence"/>
</dbReference>
<evidence type="ECO:0000256" key="3">
    <source>
        <dbReference type="ARBA" id="ARBA00008273"/>
    </source>
</evidence>
<dbReference type="SUPFAM" id="SSF48557">
    <property type="entry name" value="L-aspartase-like"/>
    <property type="match status" value="1"/>
</dbReference>
<dbReference type="Pfam" id="PF00206">
    <property type="entry name" value="Lyase_1"/>
    <property type="match status" value="1"/>
</dbReference>
<evidence type="ECO:0000313" key="16">
    <source>
        <dbReference type="EMBL" id="SHH83094.1"/>
    </source>
</evidence>
<organism evidence="16 17">
    <name type="scientific">Wenyingzhuangia marina</name>
    <dbReference type="NCBI Taxonomy" id="1195760"/>
    <lineage>
        <taxon>Bacteria</taxon>
        <taxon>Pseudomonadati</taxon>
        <taxon>Bacteroidota</taxon>
        <taxon>Flavobacteriia</taxon>
        <taxon>Flavobacteriales</taxon>
        <taxon>Flavobacteriaceae</taxon>
        <taxon>Wenyingzhuangia</taxon>
    </lineage>
</organism>
<dbReference type="GO" id="GO:0004018">
    <property type="term" value="F:N6-(1,2-dicarboxyethyl)AMP AMP-lyase (fumarate-forming) activity"/>
    <property type="evidence" value="ECO:0007669"/>
    <property type="project" value="UniProtKB-UniRule"/>
</dbReference>
<sequence length="456" mass="51585">MSLKHIYKNMSLSNLNAISPIDGRYRGKVESLAAYYSEEALIKYRVKVEIEYFIALCEIPLPQLEDFNADLYADLRKIYQNFTTADAQKIKDIEKVTNHDVKAVEYFIKEKFDALELQPFKEFIHFGLTSQDINNTAIPLSIKDMFDEVYNAELEAVVNKLKELAAEWSDVSMLARTHGQPASPTRLGKEIMVFVERINQQITLLKQVPHAAKFGGATGNYNAHHVAYPNIDWKSFGTDFVENKLGLHHSFPTTQIEHYDHMAAIFDTVKRINSIIIDLDRDVWTYVSNDYFKQKIKKGEVGSSAMPHKVNPIDFENSEGNLGIANAIFEHLAIKLPVSRLQRDLTDSTVLRNIGVPFGHTLIGFASTLKGLGKLLINRDAFAKDLENNWAVVAEAIQTILRREAYPNPYEALKGLTRVNEKITGTTIANFIDTLEVSDDIKNELKVITPANYTGI</sequence>
<comment type="catalytic activity">
    <reaction evidence="8">
        <text>(2S)-2-[5-amino-1-(5-phospho-beta-D-ribosyl)imidazole-4-carboxamido]succinate = 5-amino-1-(5-phospho-beta-D-ribosyl)imidazole-4-carboxamide + fumarate</text>
        <dbReference type="Rhea" id="RHEA:23920"/>
        <dbReference type="ChEBI" id="CHEBI:29806"/>
        <dbReference type="ChEBI" id="CHEBI:58443"/>
        <dbReference type="ChEBI" id="CHEBI:58475"/>
        <dbReference type="EC" id="4.3.2.2"/>
    </reaction>
    <physiologicalReaction direction="left-to-right" evidence="8">
        <dbReference type="Rhea" id="RHEA:23921"/>
    </physiologicalReaction>
</comment>
<gene>
    <name evidence="16" type="ORF">SAMN05444281_2263</name>
</gene>
<evidence type="ECO:0000256" key="8">
    <source>
        <dbReference type="ARBA" id="ARBA00024477"/>
    </source>
</evidence>
<dbReference type="InterPro" id="IPR000362">
    <property type="entry name" value="Fumarate_lyase_fam"/>
</dbReference>